<reference evidence="4" key="1">
    <citation type="journal article" date="2019" name="Int. J. Syst. Evol. Microbiol.">
        <title>The Global Catalogue of Microorganisms (GCM) 10K type strain sequencing project: providing services to taxonomists for standard genome sequencing and annotation.</title>
        <authorList>
            <consortium name="The Broad Institute Genomics Platform"/>
            <consortium name="The Broad Institute Genome Sequencing Center for Infectious Disease"/>
            <person name="Wu L."/>
            <person name="Ma J."/>
        </authorList>
    </citation>
    <scope>NUCLEOTIDE SEQUENCE [LARGE SCALE GENOMIC DNA]</scope>
    <source>
        <strain evidence="4">ICMP 257</strain>
    </source>
</reference>
<dbReference type="Gene3D" id="1.50.10.20">
    <property type="match status" value="2"/>
</dbReference>
<evidence type="ECO:0000256" key="1">
    <source>
        <dbReference type="ARBA" id="ARBA00022737"/>
    </source>
</evidence>
<dbReference type="CDD" id="cd00688">
    <property type="entry name" value="ISOPREN_C2_like"/>
    <property type="match status" value="1"/>
</dbReference>
<dbReference type="GeneID" id="31237211"/>
<evidence type="ECO:0000313" key="4">
    <source>
        <dbReference type="Proteomes" id="UP001595908"/>
    </source>
</evidence>
<feature type="domain" description="Prenyltransferase alpha-alpha toroid" evidence="2">
    <location>
        <begin position="422"/>
        <end position="453"/>
    </location>
</feature>
<dbReference type="InterPro" id="IPR008930">
    <property type="entry name" value="Terpenoid_cyclase/PrenylTrfase"/>
</dbReference>
<protein>
    <submittedName>
        <fullName evidence="3">Prenyltransferase/squalene oxidase repeat-containing protein</fullName>
    </submittedName>
</protein>
<dbReference type="RefSeq" id="WP_051710095.1">
    <property type="nucleotide sequence ID" value="NZ_JBHSJE010000013.1"/>
</dbReference>
<accession>A0ABV9VJ96</accession>
<keyword evidence="4" id="KW-1185">Reference proteome</keyword>
<dbReference type="EMBL" id="JBHSJE010000013">
    <property type="protein sequence ID" value="MFC4982939.1"/>
    <property type="molecule type" value="Genomic_DNA"/>
</dbReference>
<evidence type="ECO:0000259" key="2">
    <source>
        <dbReference type="Pfam" id="PF00432"/>
    </source>
</evidence>
<dbReference type="Proteomes" id="UP001595908">
    <property type="component" value="Unassembled WGS sequence"/>
</dbReference>
<organism evidence="3 4">
    <name type="scientific">Streptomyces atroolivaceus</name>
    <dbReference type="NCBI Taxonomy" id="66869"/>
    <lineage>
        <taxon>Bacteria</taxon>
        <taxon>Bacillati</taxon>
        <taxon>Actinomycetota</taxon>
        <taxon>Actinomycetes</taxon>
        <taxon>Kitasatosporales</taxon>
        <taxon>Streptomycetaceae</taxon>
        <taxon>Streptomyces</taxon>
    </lineage>
</organism>
<proteinExistence type="predicted"/>
<dbReference type="InterPro" id="IPR001330">
    <property type="entry name" value="Prenyltrans"/>
</dbReference>
<dbReference type="Pfam" id="PF00432">
    <property type="entry name" value="Prenyltrans"/>
    <property type="match status" value="2"/>
</dbReference>
<gene>
    <name evidence="3" type="ORF">ACFPL4_32120</name>
</gene>
<sequence>MRPLAPEYLPPAWPASLFPAGLPSARGRIVAGLLEKVGADGAVRDGCRSRVLESALTLALLRRHGLRHAGARAGLVRYLERHRTGSLLDAVLAETALVGGEHPIRPEVLETIVCQVPDFAGARKRALAHALFVMLGASPGRDGWDREAFDVSALHPWAVVQVTAVRAVLGRAAGQPPLSADDLALLVSTQRRGTVWEGNLLIHLSVLHALADLPGTSATVDEGLRTALLHQQSDGGMPFVTDTDTWSTVTAGLALHTAGAPQRVLHRVARHLVTVQQEDGGWSYTDRARLSDTDCTSVAIEFLHQLDPCGYRDSIRCGVEALIAVRGADGGFPTYGAGTPSEACMTAAAVNALSTKDRLPHSTVQSALEYLTRIQDQDGSFPPGWSRSRLHTLFRVHLAVGHSNRQASPSVRAMRERITSLVCADQRDDGGFGQQDGSRSDPISTSYALIVLAGGRDPAPAARAARFLLSHVRSDGSVDSPADMVGPRPFPYRVPVLADTFTLLALGHLTSRIQPFRPLTPGPRPGAARPAVTL</sequence>
<evidence type="ECO:0000313" key="3">
    <source>
        <dbReference type="EMBL" id="MFC4982939.1"/>
    </source>
</evidence>
<keyword evidence="1" id="KW-0677">Repeat</keyword>
<dbReference type="SUPFAM" id="SSF48239">
    <property type="entry name" value="Terpenoid cyclases/Protein prenyltransferases"/>
    <property type="match status" value="1"/>
</dbReference>
<name>A0ABV9VJ96_STRAZ</name>
<comment type="caution">
    <text evidence="3">The sequence shown here is derived from an EMBL/GenBank/DDBJ whole genome shotgun (WGS) entry which is preliminary data.</text>
</comment>
<feature type="domain" description="Prenyltransferase alpha-alpha toroid" evidence="2">
    <location>
        <begin position="229"/>
        <end position="379"/>
    </location>
</feature>